<comment type="caution">
    <text evidence="1">The sequence shown here is derived from an EMBL/GenBank/DDBJ whole genome shotgun (WGS) entry which is preliminary data.</text>
</comment>
<dbReference type="Proteomes" id="UP000265520">
    <property type="component" value="Unassembled WGS sequence"/>
</dbReference>
<protein>
    <submittedName>
        <fullName evidence="1">Uncharacterized protein</fullName>
    </submittedName>
</protein>
<dbReference type="AlphaFoldDB" id="A0A392V2T7"/>
<name>A0A392V2T7_9FABA</name>
<evidence type="ECO:0000313" key="1">
    <source>
        <dbReference type="EMBL" id="MCI82608.1"/>
    </source>
</evidence>
<keyword evidence="2" id="KW-1185">Reference proteome</keyword>
<reference evidence="1 2" key="1">
    <citation type="journal article" date="2018" name="Front. Plant Sci.">
        <title>Red Clover (Trifolium pratense) and Zigzag Clover (T. medium) - A Picture of Genomic Similarities and Differences.</title>
        <authorList>
            <person name="Dluhosova J."/>
            <person name="Istvanek J."/>
            <person name="Nedelnik J."/>
            <person name="Repkova J."/>
        </authorList>
    </citation>
    <scope>NUCLEOTIDE SEQUENCE [LARGE SCALE GENOMIC DNA]</scope>
    <source>
        <strain evidence="2">cv. 10/8</strain>
        <tissue evidence="1">Leaf</tissue>
    </source>
</reference>
<sequence length="52" mass="6139">MKEEVRTIKFYGKSANTCYKVEVRDKDLEKANLNSEWIEEEVNEEPFESQGP</sequence>
<proteinExistence type="predicted"/>
<feature type="non-terminal residue" evidence="1">
    <location>
        <position position="52"/>
    </location>
</feature>
<organism evidence="1 2">
    <name type="scientific">Trifolium medium</name>
    <dbReference type="NCBI Taxonomy" id="97028"/>
    <lineage>
        <taxon>Eukaryota</taxon>
        <taxon>Viridiplantae</taxon>
        <taxon>Streptophyta</taxon>
        <taxon>Embryophyta</taxon>
        <taxon>Tracheophyta</taxon>
        <taxon>Spermatophyta</taxon>
        <taxon>Magnoliopsida</taxon>
        <taxon>eudicotyledons</taxon>
        <taxon>Gunneridae</taxon>
        <taxon>Pentapetalae</taxon>
        <taxon>rosids</taxon>
        <taxon>fabids</taxon>
        <taxon>Fabales</taxon>
        <taxon>Fabaceae</taxon>
        <taxon>Papilionoideae</taxon>
        <taxon>50 kb inversion clade</taxon>
        <taxon>NPAAA clade</taxon>
        <taxon>Hologalegina</taxon>
        <taxon>IRL clade</taxon>
        <taxon>Trifolieae</taxon>
        <taxon>Trifolium</taxon>
    </lineage>
</organism>
<accession>A0A392V2T7</accession>
<dbReference type="EMBL" id="LXQA011047708">
    <property type="protein sequence ID" value="MCI82608.1"/>
    <property type="molecule type" value="Genomic_DNA"/>
</dbReference>
<evidence type="ECO:0000313" key="2">
    <source>
        <dbReference type="Proteomes" id="UP000265520"/>
    </source>
</evidence>